<keyword evidence="2 3" id="KW-0040">ANK repeat</keyword>
<feature type="repeat" description="ANK" evidence="3">
    <location>
        <begin position="1880"/>
        <end position="1912"/>
    </location>
</feature>
<dbReference type="EMBL" id="QOIP01000011">
    <property type="protein sequence ID" value="RLU16862.1"/>
    <property type="molecule type" value="Genomic_DNA"/>
</dbReference>
<reference evidence="5 6" key="1">
    <citation type="journal article" date="2018" name="Genome Res.">
        <title>The genomic architecture and molecular evolution of ant odorant receptors.</title>
        <authorList>
            <person name="McKenzie S.K."/>
            <person name="Kronauer D.J.C."/>
        </authorList>
    </citation>
    <scope>NUCLEOTIDE SEQUENCE [LARGE SCALE GENOMIC DNA]</scope>
    <source>
        <strain evidence="5">Clonal line C1</strain>
    </source>
</reference>
<evidence type="ECO:0000256" key="2">
    <source>
        <dbReference type="ARBA" id="ARBA00023043"/>
    </source>
</evidence>
<feature type="repeat" description="ANK" evidence="3">
    <location>
        <begin position="2428"/>
        <end position="2460"/>
    </location>
</feature>
<feature type="repeat" description="ANK" evidence="3">
    <location>
        <begin position="1467"/>
        <end position="1499"/>
    </location>
</feature>
<feature type="repeat" description="ANK" evidence="3">
    <location>
        <begin position="1336"/>
        <end position="1368"/>
    </location>
</feature>
<sequence>MYNQSEDQESKKRPSKDMGDYSVSEEEDGDTADLMDIRPQQAIGSQESSSSLKKHSDKRSKDEKEGNSRQHQDRLDEHKHTEENMERFGHVSQQQTSSYRENSQFLSRLYTSKEEFVKEYKRLYHGKAKAEELYFLILTRLKNAVSEGTINELKQLSNLIDYTKDAEDEITLRDYYARASNPIKNTNLVILACKHNKVKVLEWLFGSANRILSNLSIDTTKTTILPDDRDEERHNAFYYAIRSSNIELLDKLIRNWPGNYFAVHLGELDEALSKAYEELKLKNVSLSDKMEIFVENKLIDLRFFSNTSGCDQSFSGNLSNIRERIRLILENISVLKRDYLNTEVDERFLVVAKFIAQNIHILKQQLTSTYHRLPWEEIEFCLVSFISSYIKRQDVNLFYRSVLTKSKILNHLENFAKKIENEKYIVEGADIDKATDFPKLKREKVIAEIISSYPQFEELYNDYQQIRDIQSLKKISDYIKLALSADCRDREDQLIITRVLQVIGEHLKNTLESPKLSNTTSELLLLSLPKYTRKIVTDLHNLLSHAYSLFKRTEILGSKNVNIFISIQNDIKKVDDVITDIFYEKKIKMIRILLNKVINCDNLNEIKEVVEVLPTVEFDQLISEHFYMMENEKLENLFKELSDNITQKTNYEQHLFDKLNGIINSDIQSENVTTYITGVALLNICLNAKMMDHNTIERIKLHANQLLENMALKLKPHNVKKIAMLSMKISRSVGLRIQDDTLDKVNRLLWEIVFIVVLATDDIEWIKKLREELNTNDSFIPIYGQEKTYDVAEDKYNNHLAPKLPELRNILNNLLSDKLTKTFSFYKNDEKLQAIIQMLVLDILSILHSSKEYLENKQLVLDDNTPSLSGKCFRNHLAHDNVLVNILLSNPSKTGVSNAEKLIEENVMESNRKIDNLVIDDPSRLREKYDQDLLTIINQRRMFAALQEGNLESLKDCLRKGADLNARNINSWTTLHFAAKGPSVEVIKFIFDQNLSLNVKDTNGQSPLHVAAMHGRKMIVDFFIQEAGLHVDNLDHGGKTPLHIAAQYGHKDTVDFLLKNKANTFIQDVAGLSPLFYAIRNNHVDVAKILLTKEANVDVNEAMGGFTPLHEAAENGHLELVNFLLEHKADIKAKNDRDWTPIHAAAFNGHLEIVDTLILKGADVNAKDINGCTPVHCAVETGHEKIASILLKHGANVNAVHKTYNSTALHFAAQDGHEEIVKILLNNKANTSANTVGGITPLHLAVQNGHLETVTILLKHGVNIHAKDKNNVTPLHYAVTSGHKEVAEFLIRNGAEVNAKTNIDETSLHEATMKGYKDITELLIKHKAEVNAQDIDGVTPLHAAAINGSVEVIDLLIKKKADVNARTNNDITPLHMAARDNHIDATVLLIQNEANVNAKAKYDFTPLHAAVLEGHKNVVDLLIKHKAQVDVRNSITGAPLLIAVEAGHKEIVKILIANGANINIEINDSTPLLSAIKCNNKEIVEVLIANGANVDAEGKPLFVAAHAGYKDIVDILLQTTTRVNIKGLGNITPLYAAAAGGHKDIVKALITSGADIDAMCIDGGTPLHFAAHEGYKEVVEILIANGANVNVVVKGAGGATPLHAAATFGRTDVVKILLNNNANVNIKNYEGRTALELAVAHDRLEVVKAFLQYKKVNMNSKGYDNRTILHIASQGSNLEMVKYLVDKGSDINAKADAGLKPVHLAARDGHEEIVEFFLSKGLSVNEPTIFNGTLLQYATIKGHLAVIEYLIAQGADVNAQDINGVSPMHIAAKFGHKNVIEVLLKHGATYNVIDKSSRKPLVAARDKNVISLLTSTETLFQAIKHNDFSEVESCIKMGAFVNAKNADGGTPLHFAAWKGSDRVVSLLLQNKANSNAVNNKGFTPLHYAAKFSHLKVVKALLSNGAIYNAVSDNDKTPLNLTVEKEIIYLFKLVNKSFKNVKNGNSKVIDDLNKIKDVDTIKAIMGARNKENKTLIVAAAHSNFSKLERLKQVSQGDVSSQLDIAFAFLEQSKYQQALSIYKSVFEKRKEILGPDNPGTLDIQTCIADALYAQGYYQEALNTLEEIFQKQKEVLGLNNIDTLNTRSTIALMLHGQEKNEEASNIYQEVYQKQKEILGPNHSDTLDTQLHMTLLLYEQGKYEEALNINRIIFEKRKKMSDVKAVAIAMRAQNNIAMILCNQGKYAETLEIYEELFEKNMMIFGITHFETLKTLHDIAGVLFHQKKYHEALKAFQKVLNIQKCVLGPNDIDILETQVNIANILFAQGKWIGALKAYKETFDQLKSVFGLNHPSISNILQRIKSIKVIFKLEGGIESEVFQHLQKDINIAASNGDVETVQCLLKGGININDKDIDGRTALHYAVSSERVDVINILLQTGADVTQVTNKNNTPLHIATSKGYKKIVEVLLQHVSRHNGRVKLNDLINTKTAASGSTSLHIAANNGYLEIVKSLLKYGAIYNIKNKEGKTPLNLTKYQSVTNLLQLVEEIFEDAKIGNSEIINKLKAVKPDEFVAVINTRNGQGNKLLQVTISNKHINIARKLLKMQMSDQNV</sequence>
<dbReference type="SUPFAM" id="SSF48452">
    <property type="entry name" value="TPR-like"/>
    <property type="match status" value="2"/>
</dbReference>
<dbReference type="SUPFAM" id="SSF48403">
    <property type="entry name" value="Ankyrin repeat"/>
    <property type="match status" value="5"/>
</dbReference>
<dbReference type="Pfam" id="PF12796">
    <property type="entry name" value="Ank_2"/>
    <property type="match status" value="10"/>
</dbReference>
<feature type="repeat" description="ANK" evidence="3">
    <location>
        <begin position="1104"/>
        <end position="1136"/>
    </location>
</feature>
<dbReference type="InterPro" id="IPR036770">
    <property type="entry name" value="Ankyrin_rpt-contain_sf"/>
</dbReference>
<feature type="region of interest" description="Disordered" evidence="4">
    <location>
        <begin position="1"/>
        <end position="100"/>
    </location>
</feature>
<dbReference type="InterPro" id="IPR011990">
    <property type="entry name" value="TPR-like_helical_dom_sf"/>
</dbReference>
<dbReference type="PROSITE" id="PS50297">
    <property type="entry name" value="ANK_REP_REGION"/>
    <property type="match status" value="27"/>
</dbReference>
<proteinExistence type="predicted"/>
<evidence type="ECO:0000256" key="3">
    <source>
        <dbReference type="PROSITE-ProRule" id="PRU00023"/>
    </source>
</evidence>
<keyword evidence="1" id="KW-0677">Repeat</keyword>
<feature type="repeat" description="ANK" evidence="3">
    <location>
        <begin position="970"/>
        <end position="1002"/>
    </location>
</feature>
<gene>
    <name evidence="5" type="ORF">DMN91_010930</name>
</gene>
<dbReference type="InterPro" id="IPR002110">
    <property type="entry name" value="Ankyrin_rpt"/>
</dbReference>
<dbReference type="OrthoDB" id="7616244at2759"/>
<dbReference type="PANTHER" id="PTHR24123">
    <property type="entry name" value="ANKYRIN REPEAT-CONTAINING"/>
    <property type="match status" value="1"/>
</dbReference>
<dbReference type="Pfam" id="PF13637">
    <property type="entry name" value="Ank_4"/>
    <property type="match status" value="2"/>
</dbReference>
<feature type="repeat" description="ANK" evidence="3">
    <location>
        <begin position="1562"/>
        <end position="1594"/>
    </location>
</feature>
<feature type="repeat" description="ANK" evidence="3">
    <location>
        <begin position="1270"/>
        <end position="1302"/>
    </location>
</feature>
<feature type="repeat" description="ANK" evidence="3">
    <location>
        <begin position="1763"/>
        <end position="1795"/>
    </location>
</feature>
<dbReference type="PRINTS" id="PR01415">
    <property type="entry name" value="ANKYRIN"/>
</dbReference>
<dbReference type="PROSITE" id="PS50088">
    <property type="entry name" value="ANK_REPEAT"/>
    <property type="match status" value="28"/>
</dbReference>
<dbReference type="Pfam" id="PF13424">
    <property type="entry name" value="TPR_12"/>
    <property type="match status" value="3"/>
</dbReference>
<name>A0A3L8D9N9_OOCBI</name>
<dbReference type="Pfam" id="PF00023">
    <property type="entry name" value="Ank"/>
    <property type="match status" value="2"/>
</dbReference>
<feature type="repeat" description="ANK" evidence="3">
    <location>
        <begin position="1847"/>
        <end position="1879"/>
    </location>
</feature>
<accession>A0A3L8D9N9</accession>
<feature type="repeat" description="ANK" evidence="3">
    <location>
        <begin position="1170"/>
        <end position="1202"/>
    </location>
</feature>
<protein>
    <recommendedName>
        <fullName evidence="7">Ankyrin-3</fullName>
    </recommendedName>
</protein>
<dbReference type="Gene3D" id="1.25.40.20">
    <property type="entry name" value="Ankyrin repeat-containing domain"/>
    <property type="match status" value="13"/>
</dbReference>
<feature type="repeat" description="ANK" evidence="3">
    <location>
        <begin position="1137"/>
        <end position="1169"/>
    </location>
</feature>
<feature type="repeat" description="ANK" evidence="3">
    <location>
        <begin position="1730"/>
        <end position="1762"/>
    </location>
</feature>
<dbReference type="Proteomes" id="UP000279307">
    <property type="component" value="Chromosome 11"/>
</dbReference>
<feature type="repeat" description="ANK" evidence="3">
    <location>
        <begin position="1204"/>
        <end position="1236"/>
    </location>
</feature>
<comment type="caution">
    <text evidence="5">The sequence shown here is derived from an EMBL/GenBank/DDBJ whole genome shotgun (WGS) entry which is preliminary data.</text>
</comment>
<feature type="compositionally biased region" description="Polar residues" evidence="4">
    <location>
        <begin position="91"/>
        <end position="100"/>
    </location>
</feature>
<evidence type="ECO:0000313" key="5">
    <source>
        <dbReference type="EMBL" id="RLU16862.1"/>
    </source>
</evidence>
<dbReference type="InterPro" id="IPR051165">
    <property type="entry name" value="Multifunctional_ANK_Repeat"/>
</dbReference>
<dbReference type="SMART" id="SM00248">
    <property type="entry name" value="ANK"/>
    <property type="match status" value="35"/>
</dbReference>
<feature type="compositionally biased region" description="Acidic residues" evidence="4">
    <location>
        <begin position="23"/>
        <end position="33"/>
    </location>
</feature>
<dbReference type="SMART" id="SM00028">
    <property type="entry name" value="TPR"/>
    <property type="match status" value="6"/>
</dbReference>
<feature type="repeat" description="ANK" evidence="3">
    <location>
        <begin position="1529"/>
        <end position="1561"/>
    </location>
</feature>
<feature type="repeat" description="ANK" evidence="3">
    <location>
        <begin position="1369"/>
        <end position="1401"/>
    </location>
</feature>
<dbReference type="Pfam" id="PF13374">
    <property type="entry name" value="TPR_10"/>
    <property type="match status" value="1"/>
</dbReference>
<feature type="repeat" description="ANK" evidence="3">
    <location>
        <begin position="1303"/>
        <end position="1335"/>
    </location>
</feature>
<evidence type="ECO:0000313" key="6">
    <source>
        <dbReference type="Proteomes" id="UP000279307"/>
    </source>
</evidence>
<feature type="repeat" description="ANK" evidence="3">
    <location>
        <begin position="1402"/>
        <end position="1434"/>
    </location>
</feature>
<feature type="compositionally biased region" description="Basic and acidic residues" evidence="4">
    <location>
        <begin position="59"/>
        <end position="89"/>
    </location>
</feature>
<evidence type="ECO:0000256" key="1">
    <source>
        <dbReference type="ARBA" id="ARBA00022737"/>
    </source>
</evidence>
<evidence type="ECO:0008006" key="7">
    <source>
        <dbReference type="Google" id="ProtNLM"/>
    </source>
</evidence>
<feature type="repeat" description="ANK" evidence="3">
    <location>
        <begin position="1037"/>
        <end position="1069"/>
    </location>
</feature>
<dbReference type="PANTHER" id="PTHR24123:SF33">
    <property type="entry name" value="PROTEIN HOS4"/>
    <property type="match status" value="1"/>
</dbReference>
<evidence type="ECO:0000256" key="4">
    <source>
        <dbReference type="SAM" id="MobiDB-lite"/>
    </source>
</evidence>
<feature type="compositionally biased region" description="Basic and acidic residues" evidence="4">
    <location>
        <begin position="8"/>
        <end position="19"/>
    </location>
</feature>
<feature type="repeat" description="ANK" evidence="3">
    <location>
        <begin position="2384"/>
        <end position="2407"/>
    </location>
</feature>
<feature type="repeat" description="ANK" evidence="3">
    <location>
        <begin position="1597"/>
        <end position="1629"/>
    </location>
</feature>
<feature type="repeat" description="ANK" evidence="3">
    <location>
        <begin position="1003"/>
        <end position="1036"/>
    </location>
</feature>
<feature type="repeat" description="ANK" evidence="3">
    <location>
        <begin position="1070"/>
        <end position="1102"/>
    </location>
</feature>
<dbReference type="InterPro" id="IPR019734">
    <property type="entry name" value="TPR_rpt"/>
</dbReference>
<dbReference type="Gene3D" id="1.25.40.10">
    <property type="entry name" value="Tetratricopeptide repeat domain"/>
    <property type="match status" value="2"/>
</dbReference>
<feature type="repeat" description="ANK" evidence="3">
    <location>
        <begin position="1237"/>
        <end position="1269"/>
    </location>
</feature>
<organism evidence="5 6">
    <name type="scientific">Ooceraea biroi</name>
    <name type="common">Clonal raider ant</name>
    <name type="synonym">Cerapachys biroi</name>
    <dbReference type="NCBI Taxonomy" id="2015173"/>
    <lineage>
        <taxon>Eukaryota</taxon>
        <taxon>Metazoa</taxon>
        <taxon>Ecdysozoa</taxon>
        <taxon>Arthropoda</taxon>
        <taxon>Hexapoda</taxon>
        <taxon>Insecta</taxon>
        <taxon>Pterygota</taxon>
        <taxon>Neoptera</taxon>
        <taxon>Endopterygota</taxon>
        <taxon>Hymenoptera</taxon>
        <taxon>Apocrita</taxon>
        <taxon>Aculeata</taxon>
        <taxon>Formicoidea</taxon>
        <taxon>Formicidae</taxon>
        <taxon>Dorylinae</taxon>
        <taxon>Ooceraea</taxon>
    </lineage>
</organism>
<dbReference type="Pfam" id="PF13857">
    <property type="entry name" value="Ank_5"/>
    <property type="match status" value="1"/>
</dbReference>
<feature type="repeat" description="ANK" evidence="3">
    <location>
        <begin position="2351"/>
        <end position="2383"/>
    </location>
</feature>
<feature type="repeat" description="ANK" evidence="3">
    <location>
        <begin position="1664"/>
        <end position="1696"/>
    </location>
</feature>
<feature type="repeat" description="ANK" evidence="3">
    <location>
        <begin position="1697"/>
        <end position="1729"/>
    </location>
</feature>
<feature type="repeat" description="ANK" evidence="3">
    <location>
        <begin position="1439"/>
        <end position="1467"/>
    </location>
</feature>